<sequence>MNEEKETRNLNEERPEEAGSEPRAGGEVRDPEEVTVQAGIEQTEDSDGKPEPAESADSQELAEQELNPAEPDLPELPGSPDQETAGQQKETLLKQTESSMEADRKVDQDPSAAPDVPASENTASCEEPVTVSPAVPSSPKKESLFRRMAGKSWYVKRGPEILVAVSAAAAVLLVSTVSSASAQSSLKAQNEALSLQIQDLEGQVSDAEYRYQAKLEQVRELKSEVDELKHGKSRRLEEVQAAHKDGDWEKTISLADDLHEAYPGSAEDTEGQKLKSDAQNKIKEAEEAEKKKKEEAARKKAEEEARGYETGITYDQLARTPDDYVGEKVKFSGQVIQVSNSDDDVQIRLAINGDYDQVILAFYPKDLVKSKVLEDDQITVYGVSLGDYTYEAVMGNAVTVPLVMVDKIDQ</sequence>
<dbReference type="GeneID" id="78477407"/>
<keyword evidence="4" id="KW-1185">Reference proteome</keyword>
<feature type="coiled-coil region" evidence="1">
    <location>
        <begin position="183"/>
        <end position="231"/>
    </location>
</feature>
<feature type="compositionally biased region" description="Polar residues" evidence="2">
    <location>
        <begin position="81"/>
        <end position="99"/>
    </location>
</feature>
<dbReference type="KEGG" id="fro:AALO17_05770"/>
<gene>
    <name evidence="3" type="ORF">AALO17_05770</name>
</gene>
<dbReference type="STRING" id="1702221.AALO17_05770"/>
<dbReference type="OrthoDB" id="1656098at2"/>
<dbReference type="Proteomes" id="UP000069771">
    <property type="component" value="Chromosome"/>
</dbReference>
<organism evidence="3 4">
    <name type="scientific">Faecalibaculum rodentium</name>
    <dbReference type="NCBI Taxonomy" id="1702221"/>
    <lineage>
        <taxon>Bacteria</taxon>
        <taxon>Bacillati</taxon>
        <taxon>Bacillota</taxon>
        <taxon>Erysipelotrichia</taxon>
        <taxon>Erysipelotrichales</taxon>
        <taxon>Erysipelotrichaceae</taxon>
        <taxon>Faecalibaculum</taxon>
    </lineage>
</organism>
<dbReference type="EMBL" id="CP011391">
    <property type="protein sequence ID" value="AMK53711.1"/>
    <property type="molecule type" value="Genomic_DNA"/>
</dbReference>
<feature type="region of interest" description="Disordered" evidence="2">
    <location>
        <begin position="1"/>
        <end position="143"/>
    </location>
</feature>
<dbReference type="RefSeq" id="WP_067555184.1">
    <property type="nucleotide sequence ID" value="NZ_CAPBWM010000034.1"/>
</dbReference>
<evidence type="ECO:0000256" key="1">
    <source>
        <dbReference type="SAM" id="Coils"/>
    </source>
</evidence>
<proteinExistence type="predicted"/>
<dbReference type="PATRIC" id="fig|1702221.3.peg.553"/>
<name>A0A140DST4_9FIRM</name>
<evidence type="ECO:0000313" key="4">
    <source>
        <dbReference type="Proteomes" id="UP000069771"/>
    </source>
</evidence>
<keyword evidence="1" id="KW-0175">Coiled coil</keyword>
<accession>A0A140DST4</accession>
<feature type="compositionally biased region" description="Low complexity" evidence="2">
    <location>
        <begin position="126"/>
        <end position="138"/>
    </location>
</feature>
<reference evidence="3 4" key="1">
    <citation type="journal article" date="2016" name="Gut Pathog.">
        <title>Whole genome sequencing of "Faecalibaculum rodentium" ALO17, isolated from C57BL/6J laboratory mouse feces.</title>
        <authorList>
            <person name="Lim S."/>
            <person name="Chang D.H."/>
            <person name="Ahn S."/>
            <person name="Kim B.C."/>
        </authorList>
    </citation>
    <scope>NUCLEOTIDE SEQUENCE [LARGE SCALE GENOMIC DNA]</scope>
    <source>
        <strain evidence="3 4">Alo17</strain>
    </source>
</reference>
<feature type="compositionally biased region" description="Basic and acidic residues" evidence="2">
    <location>
        <begin position="1"/>
        <end position="17"/>
    </location>
</feature>
<dbReference type="AlphaFoldDB" id="A0A140DST4"/>
<protein>
    <submittedName>
        <fullName evidence="3">Uncharacterized protein</fullName>
    </submittedName>
</protein>
<feature type="region of interest" description="Disordered" evidence="2">
    <location>
        <begin position="285"/>
        <end position="304"/>
    </location>
</feature>
<evidence type="ECO:0000256" key="2">
    <source>
        <dbReference type="SAM" id="MobiDB-lite"/>
    </source>
</evidence>
<evidence type="ECO:0000313" key="3">
    <source>
        <dbReference type="EMBL" id="AMK53711.1"/>
    </source>
</evidence>